<feature type="domain" description="FecR protein" evidence="2">
    <location>
        <begin position="152"/>
        <end position="238"/>
    </location>
</feature>
<dbReference type="GO" id="GO:0016989">
    <property type="term" value="F:sigma factor antagonist activity"/>
    <property type="evidence" value="ECO:0007669"/>
    <property type="project" value="TreeGrafter"/>
</dbReference>
<reference evidence="5" key="1">
    <citation type="submission" date="2018-02" db="EMBL/GenBank/DDBJ databases">
        <title>Genome sequencing of Solimonas sp. HR-BB.</title>
        <authorList>
            <person name="Lee Y."/>
            <person name="Jeon C.O."/>
        </authorList>
    </citation>
    <scope>NUCLEOTIDE SEQUENCE [LARGE SCALE GENOMIC DNA]</scope>
    <source>
        <strain evidence="5">HR-U</strain>
    </source>
</reference>
<accession>A0A2S7IH44</accession>
<keyword evidence="5" id="KW-1185">Reference proteome</keyword>
<dbReference type="PANTHER" id="PTHR30273">
    <property type="entry name" value="PERIPLASMIC SIGNAL SENSOR AND SIGMA FACTOR ACTIVATOR FECR-RELATED"/>
    <property type="match status" value="1"/>
</dbReference>
<keyword evidence="1" id="KW-0472">Membrane</keyword>
<dbReference type="AlphaFoldDB" id="A0A2S7IH44"/>
<organism evidence="4 5">
    <name type="scientific">Siphonobacter curvatus</name>
    <dbReference type="NCBI Taxonomy" id="2094562"/>
    <lineage>
        <taxon>Bacteria</taxon>
        <taxon>Pseudomonadati</taxon>
        <taxon>Bacteroidota</taxon>
        <taxon>Cytophagia</taxon>
        <taxon>Cytophagales</taxon>
        <taxon>Cytophagaceae</taxon>
        <taxon>Siphonobacter</taxon>
    </lineage>
</organism>
<sequence length="363" mass="40931">MTSFDTVEDFLANDAFREWILGRKPQDHTYWQEWLRQNPHKRELYEQAAALCLVLSGDPQPLAEAQYPEEIEQIKQSLQEAKLRELSTGKVPVYRPALRWLAPLAGLAALIVIGFFLKDFIKNSPNISNSTLAEKKASATKDSWEKIVNSGTSDQLITLTDGSSVLLAQGGQLWVNLQAQQREVYLIGEGFFEVVKDETRPFWVYTPVLTTRVVGTSFQVQAIQDQNIAFVKVKTGKVTVNSMKDPERYLVLAKNEQVELDIQTNQLTKQTFATNHHRSNAGSVLNDNQNFEFTPVTEVLSRLQHTYHTKIEFDQANLRGCTFTGDLNGVPFAEKIRLICSAVEASYEKQGDTIYVTGHSCSP</sequence>
<dbReference type="PIRSF" id="PIRSF018266">
    <property type="entry name" value="FecR"/>
    <property type="match status" value="1"/>
</dbReference>
<evidence type="ECO:0000256" key="1">
    <source>
        <dbReference type="SAM" id="Phobius"/>
    </source>
</evidence>
<feature type="transmembrane region" description="Helical" evidence="1">
    <location>
        <begin position="97"/>
        <end position="117"/>
    </location>
</feature>
<dbReference type="Gene3D" id="2.60.120.1440">
    <property type="match status" value="1"/>
</dbReference>
<dbReference type="PANTHER" id="PTHR30273:SF2">
    <property type="entry name" value="PROTEIN FECR"/>
    <property type="match status" value="1"/>
</dbReference>
<evidence type="ECO:0000259" key="2">
    <source>
        <dbReference type="Pfam" id="PF04773"/>
    </source>
</evidence>
<dbReference type="RefSeq" id="WP_104715306.1">
    <property type="nucleotide sequence ID" value="NZ_PTRA01000005.1"/>
</dbReference>
<comment type="caution">
    <text evidence="4">The sequence shown here is derived from an EMBL/GenBank/DDBJ whole genome shotgun (WGS) entry which is preliminary data.</text>
</comment>
<feature type="domain" description="Protein FecR C-terminal" evidence="3">
    <location>
        <begin position="290"/>
        <end position="356"/>
    </location>
</feature>
<evidence type="ECO:0000313" key="5">
    <source>
        <dbReference type="Proteomes" id="UP000239590"/>
    </source>
</evidence>
<protein>
    <submittedName>
        <fullName evidence="4">Iron dicitrate transport regulator FecR</fullName>
    </submittedName>
</protein>
<dbReference type="Gene3D" id="3.55.50.30">
    <property type="match status" value="1"/>
</dbReference>
<keyword evidence="1" id="KW-0812">Transmembrane</keyword>
<dbReference type="InterPro" id="IPR006860">
    <property type="entry name" value="FecR"/>
</dbReference>
<evidence type="ECO:0000313" key="4">
    <source>
        <dbReference type="EMBL" id="PQA54984.1"/>
    </source>
</evidence>
<evidence type="ECO:0000259" key="3">
    <source>
        <dbReference type="Pfam" id="PF16344"/>
    </source>
</evidence>
<dbReference type="Pfam" id="PF04773">
    <property type="entry name" value="FecR"/>
    <property type="match status" value="1"/>
</dbReference>
<keyword evidence="1" id="KW-1133">Transmembrane helix</keyword>
<gene>
    <name evidence="4" type="ORF">C5O19_20775</name>
</gene>
<dbReference type="InterPro" id="IPR012373">
    <property type="entry name" value="Ferrdict_sens_TM"/>
</dbReference>
<dbReference type="Proteomes" id="UP000239590">
    <property type="component" value="Unassembled WGS sequence"/>
</dbReference>
<dbReference type="Pfam" id="PF16344">
    <property type="entry name" value="FecR_C"/>
    <property type="match status" value="1"/>
</dbReference>
<name>A0A2S7IH44_9BACT</name>
<proteinExistence type="predicted"/>
<dbReference type="EMBL" id="PTRA01000005">
    <property type="protein sequence ID" value="PQA54984.1"/>
    <property type="molecule type" value="Genomic_DNA"/>
</dbReference>
<dbReference type="OrthoDB" id="924226at2"/>
<dbReference type="InterPro" id="IPR032508">
    <property type="entry name" value="FecR_C"/>
</dbReference>